<evidence type="ECO:0000313" key="3">
    <source>
        <dbReference type="Proteomes" id="UP000619486"/>
    </source>
</evidence>
<keyword evidence="3" id="KW-1185">Reference proteome</keyword>
<dbReference type="SUPFAM" id="SSF50998">
    <property type="entry name" value="Quinoprotein alcohol dehydrogenase-like"/>
    <property type="match status" value="1"/>
</dbReference>
<dbReference type="PANTHER" id="PTHR34512">
    <property type="entry name" value="CELL SURFACE PROTEIN"/>
    <property type="match status" value="1"/>
</dbReference>
<gene>
    <name evidence="2" type="ORF">GCM10014713_59130</name>
</gene>
<dbReference type="Proteomes" id="UP000619486">
    <property type="component" value="Unassembled WGS sequence"/>
</dbReference>
<reference evidence="2" key="2">
    <citation type="submission" date="2020-09" db="EMBL/GenBank/DDBJ databases">
        <authorList>
            <person name="Sun Q."/>
            <person name="Ohkuma M."/>
        </authorList>
    </citation>
    <scope>NUCLEOTIDE SEQUENCE</scope>
    <source>
        <strain evidence="2">JCM 3172</strain>
    </source>
</reference>
<dbReference type="PANTHER" id="PTHR34512:SF30">
    <property type="entry name" value="OUTER MEMBRANE PROTEIN ASSEMBLY FACTOR BAMB"/>
    <property type="match status" value="1"/>
</dbReference>
<sequence>MDAYTHDAALVTAPAPGRGFVAFGDELGRIVLVGQDSQALAWAVELGDGPGPAEVPVAVGRIRQGKQDVVLAMAKDTLYGLDRESGEKRWSELFPGGRARLLPQAGAGRFLVAAGDSGVDTVKALSPNGIVLMEERPGGATLAWDEGDAVALYGLEGRTPSGRAERWTVSVPDGEESAARTLPAGTVSAATEVDKHLHVHTRRGVACEPLTAEGERWEFAADGDSVNVDQEPPTVVEDRVVFRYGEALYAVSRKYGGRLWKFVADGQITGRLSTAPRAGEEGSLLLFGTDQGTLYAVDSRSGKQVWRHAMPGDPVHGPVLDGDLLYAAQGRTLYALDVAGPRRG</sequence>
<evidence type="ECO:0000313" key="2">
    <source>
        <dbReference type="EMBL" id="GGT57677.1"/>
    </source>
</evidence>
<dbReference type="RefSeq" id="WP_019888986.1">
    <property type="nucleotide sequence ID" value="NZ_BMQQ01000031.1"/>
</dbReference>
<dbReference type="AlphaFoldDB" id="A0A918LVD0"/>
<dbReference type="SMART" id="SM00564">
    <property type="entry name" value="PQQ"/>
    <property type="match status" value="2"/>
</dbReference>
<evidence type="ECO:0000259" key="1">
    <source>
        <dbReference type="Pfam" id="PF13360"/>
    </source>
</evidence>
<reference evidence="2" key="1">
    <citation type="journal article" date="2014" name="Int. J. Syst. Evol. Microbiol.">
        <title>Complete genome sequence of Corynebacterium casei LMG S-19264T (=DSM 44701T), isolated from a smear-ripened cheese.</title>
        <authorList>
            <consortium name="US DOE Joint Genome Institute (JGI-PGF)"/>
            <person name="Walter F."/>
            <person name="Albersmeier A."/>
            <person name="Kalinowski J."/>
            <person name="Ruckert C."/>
        </authorList>
    </citation>
    <scope>NUCLEOTIDE SEQUENCE</scope>
    <source>
        <strain evidence="2">JCM 3172</strain>
    </source>
</reference>
<name>A0A918LVD0_9ACTN</name>
<dbReference type="InterPro" id="IPR002372">
    <property type="entry name" value="PQQ_rpt_dom"/>
</dbReference>
<dbReference type="InterPro" id="IPR011047">
    <property type="entry name" value="Quinoprotein_ADH-like_sf"/>
</dbReference>
<feature type="domain" description="Pyrrolo-quinoline quinone repeat" evidence="1">
    <location>
        <begin position="164"/>
        <end position="340"/>
    </location>
</feature>
<dbReference type="InterPro" id="IPR015943">
    <property type="entry name" value="WD40/YVTN_repeat-like_dom_sf"/>
</dbReference>
<dbReference type="Pfam" id="PF13360">
    <property type="entry name" value="PQQ_2"/>
    <property type="match status" value="1"/>
</dbReference>
<proteinExistence type="predicted"/>
<organism evidence="2 3">
    <name type="scientific">Streptomyces purpureus</name>
    <dbReference type="NCBI Taxonomy" id="1951"/>
    <lineage>
        <taxon>Bacteria</taxon>
        <taxon>Bacillati</taxon>
        <taxon>Actinomycetota</taxon>
        <taxon>Actinomycetes</taxon>
        <taxon>Kitasatosporales</taxon>
        <taxon>Streptomycetaceae</taxon>
        <taxon>Streptomyces</taxon>
    </lineage>
</organism>
<dbReference type="SUPFAM" id="SSF50969">
    <property type="entry name" value="YVTN repeat-like/Quinoprotein amine dehydrogenase"/>
    <property type="match status" value="1"/>
</dbReference>
<protein>
    <recommendedName>
        <fullName evidence="1">Pyrrolo-quinoline quinone repeat domain-containing protein</fullName>
    </recommendedName>
</protein>
<dbReference type="Gene3D" id="2.130.10.10">
    <property type="entry name" value="YVTN repeat-like/Quinoprotein amine dehydrogenase"/>
    <property type="match status" value="2"/>
</dbReference>
<comment type="caution">
    <text evidence="2">The sequence shown here is derived from an EMBL/GenBank/DDBJ whole genome shotgun (WGS) entry which is preliminary data.</text>
</comment>
<dbReference type="EMBL" id="BMQQ01000031">
    <property type="protein sequence ID" value="GGT57677.1"/>
    <property type="molecule type" value="Genomic_DNA"/>
</dbReference>
<dbReference type="InterPro" id="IPR011044">
    <property type="entry name" value="Quino_amine_DH_bsu"/>
</dbReference>
<accession>A0A918LVD0</accession>
<dbReference type="InterPro" id="IPR018391">
    <property type="entry name" value="PQQ_b-propeller_rpt"/>
</dbReference>